<dbReference type="STRING" id="278938.A0A4Z1K1A8"/>
<comment type="caution">
    <text evidence="2">The sequence shown here is derived from an EMBL/GenBank/DDBJ whole genome shotgun (WGS) entry which is preliminary data.</text>
</comment>
<dbReference type="EMBL" id="PQXM01000035">
    <property type="protein sequence ID" value="TGO79356.1"/>
    <property type="molecule type" value="Genomic_DNA"/>
</dbReference>
<reference evidence="2 3" key="1">
    <citation type="submission" date="2017-12" db="EMBL/GenBank/DDBJ databases">
        <title>Comparative genomics of Botrytis spp.</title>
        <authorList>
            <person name="Valero-Jimenez C.A."/>
            <person name="Tapia P."/>
            <person name="Veloso J."/>
            <person name="Silva-Moreno E."/>
            <person name="Staats M."/>
            <person name="Valdes J.H."/>
            <person name="Van Kan J.A.L."/>
        </authorList>
    </citation>
    <scope>NUCLEOTIDE SEQUENCE [LARGE SCALE GENOMIC DNA]</scope>
    <source>
        <strain evidence="2 3">Be9601</strain>
    </source>
</reference>
<dbReference type="AlphaFoldDB" id="A0A4Z1K1A8"/>
<evidence type="ECO:0000256" key="1">
    <source>
        <dbReference type="SAM" id="MobiDB-lite"/>
    </source>
</evidence>
<proteinExistence type="predicted"/>
<evidence type="ECO:0000313" key="3">
    <source>
        <dbReference type="Proteomes" id="UP000297229"/>
    </source>
</evidence>
<feature type="region of interest" description="Disordered" evidence="1">
    <location>
        <begin position="496"/>
        <end position="525"/>
    </location>
</feature>
<name>A0A4Z1K1A8_9HELO</name>
<sequence length="525" mass="58569">MPFQVEKLQLQTLLRERVFVTWADSAGEPLTLGSCSHRNKNNPEFIMEAGYDMEGHIHIHFFLTVTIKFGGKKQPLEMLLVVPPNANFANAPIPLTKLNANDLPLPDDLPLPNASVLHEAGISESGHVILVPFNLTTKGFVIMDKTPPIIRPCSGSTNQLIRSLESLSNTSIFNVCIRPSDYAREGLKELCKRLSNTGAATHKTDMKEMYLQQGSILAEWDKVKYHDRQDVQPPPYTDNPARPVPKVQIPRSPPITLEMEKLPYNTVEIVIAETSNQTPVNSNPAPVLHGIISPGAGEPSSDGVDLRDVEGDSRCIDVALDVGSDEALLANLNSRKPSQQLKDEAVSKMLESKFVDWITEAIMINPEVNDHKRLITKLSILGDCVRTSNTRVFDATRSWCSAILLYDPFDSDNTIGLWEERNRWLISDIAKLIKWANTFHYGAEINSLLINDFVKLGSVARNFALHPGNDKAEYIRQRSVCVVRVWTEFGKSKRNISGDTSGPGSRKRDDLETDSNMSRRARNIV</sequence>
<accession>A0A4Z1K1A8</accession>
<evidence type="ECO:0000313" key="2">
    <source>
        <dbReference type="EMBL" id="TGO79356.1"/>
    </source>
</evidence>
<dbReference type="Proteomes" id="UP000297229">
    <property type="component" value="Unassembled WGS sequence"/>
</dbReference>
<keyword evidence="3" id="KW-1185">Reference proteome</keyword>
<protein>
    <submittedName>
        <fullName evidence="2">Uncharacterized protein</fullName>
    </submittedName>
</protein>
<organism evidence="2 3">
    <name type="scientific">Botrytis elliptica</name>
    <dbReference type="NCBI Taxonomy" id="278938"/>
    <lineage>
        <taxon>Eukaryota</taxon>
        <taxon>Fungi</taxon>
        <taxon>Dikarya</taxon>
        <taxon>Ascomycota</taxon>
        <taxon>Pezizomycotina</taxon>
        <taxon>Leotiomycetes</taxon>
        <taxon>Helotiales</taxon>
        <taxon>Sclerotiniaceae</taxon>
        <taxon>Botrytis</taxon>
    </lineage>
</organism>
<gene>
    <name evidence="2" type="ORF">BELL_0035g00150</name>
</gene>